<protein>
    <recommendedName>
        <fullName evidence="4">Tetratricopeptide repeat protein</fullName>
    </recommendedName>
</protein>
<accession>A0ABR9TEX4</accession>
<dbReference type="Proteomes" id="UP000640614">
    <property type="component" value="Unassembled WGS sequence"/>
</dbReference>
<dbReference type="PROSITE" id="PS50005">
    <property type="entry name" value="TPR"/>
    <property type="match status" value="1"/>
</dbReference>
<proteinExistence type="predicted"/>
<keyword evidence="1" id="KW-0802">TPR repeat</keyword>
<dbReference type="SUPFAM" id="SSF48452">
    <property type="entry name" value="TPR-like"/>
    <property type="match status" value="1"/>
</dbReference>
<dbReference type="InterPro" id="IPR019734">
    <property type="entry name" value="TPR_rpt"/>
</dbReference>
<evidence type="ECO:0000256" key="1">
    <source>
        <dbReference type="PROSITE-ProRule" id="PRU00339"/>
    </source>
</evidence>
<keyword evidence="3" id="KW-1185">Reference proteome</keyword>
<sequence>MIILLTIKFSLKTTQNSKMKPSQLLLFLLLPFVIFSQKLQRNVFEYEKLKSDNFIVCDETTNKQLESALLKISENNSTSAVAISKKIFDTNNNCFGTFETYGFALFRNGQWFEGIQIIEDGIKKFGSVPELIKRKSEMSLEMAQLGTQQKNIDGNSVYNSGNSNYDEDQFKEENFKSALADLEYLIKMYNRVEEIYYAAKIQQLLNDYNKSNDTFKMLLNDPEYKNTALYNIGDNYIALKDLDKAEKEFNTLVSENPKEGEIYDKLAEIYELRNDKIKAEEFNAKSIFYKNVPEDTNFEYNKENFELLKFFGTNENKPDKKLKKLKEIIGQNNTQYTVDVCLMILKLHANHGNGVEEKAAATLKTIGKPGIEKVNKLFQTNVSTCTITNLADVMASVKDENSWILMKEYLPYIATMPMTLIPPNVPEKMILFNEERGIKEILTTVKPLLLQVQDNSNNPLGEMAGFGQYVYYMPLGKVNKDKLKKIASDLHYTDQEFYLLQEKIK</sequence>
<feature type="repeat" description="TPR" evidence="1">
    <location>
        <begin position="226"/>
        <end position="259"/>
    </location>
</feature>
<name>A0ABR9TEX4_9FLAO</name>
<comment type="caution">
    <text evidence="2">The sequence shown here is derived from an EMBL/GenBank/DDBJ whole genome shotgun (WGS) entry which is preliminary data.</text>
</comment>
<evidence type="ECO:0008006" key="4">
    <source>
        <dbReference type="Google" id="ProtNLM"/>
    </source>
</evidence>
<evidence type="ECO:0000313" key="3">
    <source>
        <dbReference type="Proteomes" id="UP000640614"/>
    </source>
</evidence>
<evidence type="ECO:0000313" key="2">
    <source>
        <dbReference type="EMBL" id="MBE8723619.1"/>
    </source>
</evidence>
<reference evidence="2 3" key="1">
    <citation type="submission" date="2018-07" db="EMBL/GenBank/DDBJ databases">
        <title>Genome assembly of strain KB82.</title>
        <authorList>
            <person name="Kukolya J."/>
            <person name="Horvath B."/>
            <person name="Nagy I."/>
            <person name="Toth A."/>
        </authorList>
    </citation>
    <scope>NUCLEOTIDE SEQUENCE [LARGE SCALE GENOMIC DNA]</scope>
    <source>
        <strain evidence="2 3">Kb82</strain>
    </source>
</reference>
<dbReference type="Pfam" id="PF13174">
    <property type="entry name" value="TPR_6"/>
    <property type="match status" value="1"/>
</dbReference>
<organism evidence="2 3">
    <name type="scientific">Flavobacterium hungaricum</name>
    <dbReference type="NCBI Taxonomy" id="2082725"/>
    <lineage>
        <taxon>Bacteria</taxon>
        <taxon>Pseudomonadati</taxon>
        <taxon>Bacteroidota</taxon>
        <taxon>Flavobacteriia</taxon>
        <taxon>Flavobacteriales</taxon>
        <taxon>Flavobacteriaceae</taxon>
        <taxon>Flavobacterium</taxon>
    </lineage>
</organism>
<gene>
    <name evidence="2" type="ORF">C4F50_01585</name>
</gene>
<dbReference type="Gene3D" id="1.25.40.10">
    <property type="entry name" value="Tetratricopeptide repeat domain"/>
    <property type="match status" value="2"/>
</dbReference>
<dbReference type="EMBL" id="PRDM01000001">
    <property type="protein sequence ID" value="MBE8723619.1"/>
    <property type="molecule type" value="Genomic_DNA"/>
</dbReference>
<dbReference type="InterPro" id="IPR011990">
    <property type="entry name" value="TPR-like_helical_dom_sf"/>
</dbReference>